<evidence type="ECO:0000256" key="1">
    <source>
        <dbReference type="SAM" id="MobiDB-lite"/>
    </source>
</evidence>
<sequence length="125" mass="13409">MCTRVKRSYWALRVPAGVQESGATNFCALAESPRGGDSEMYPVSEPGAGCHRGSLVNALERNRKECKSVRTVQSSNPIQSSPGEPGKITKQPLPPSGRSAHLFLPTSRAGLSSSPTIRLFKAEQI</sequence>
<organism evidence="2 3">
    <name type="scientific">Protopolystoma xenopodis</name>
    <dbReference type="NCBI Taxonomy" id="117903"/>
    <lineage>
        <taxon>Eukaryota</taxon>
        <taxon>Metazoa</taxon>
        <taxon>Spiralia</taxon>
        <taxon>Lophotrochozoa</taxon>
        <taxon>Platyhelminthes</taxon>
        <taxon>Monogenea</taxon>
        <taxon>Polyopisthocotylea</taxon>
        <taxon>Polystomatidea</taxon>
        <taxon>Polystomatidae</taxon>
        <taxon>Protopolystoma</taxon>
    </lineage>
</organism>
<evidence type="ECO:0000313" key="2">
    <source>
        <dbReference type="EMBL" id="VEL19791.1"/>
    </source>
</evidence>
<reference evidence="2" key="1">
    <citation type="submission" date="2018-11" db="EMBL/GenBank/DDBJ databases">
        <authorList>
            <consortium name="Pathogen Informatics"/>
        </authorList>
    </citation>
    <scope>NUCLEOTIDE SEQUENCE</scope>
</reference>
<evidence type="ECO:0000313" key="3">
    <source>
        <dbReference type="Proteomes" id="UP000784294"/>
    </source>
</evidence>
<name>A0A448WTD3_9PLAT</name>
<protein>
    <submittedName>
        <fullName evidence="2">Uncharacterized protein</fullName>
    </submittedName>
</protein>
<gene>
    <name evidence="2" type="ORF">PXEA_LOCUS13231</name>
</gene>
<comment type="caution">
    <text evidence="2">The sequence shown here is derived from an EMBL/GenBank/DDBJ whole genome shotgun (WGS) entry which is preliminary data.</text>
</comment>
<dbReference type="EMBL" id="CAAALY010043308">
    <property type="protein sequence ID" value="VEL19791.1"/>
    <property type="molecule type" value="Genomic_DNA"/>
</dbReference>
<proteinExistence type="predicted"/>
<accession>A0A448WTD3</accession>
<dbReference type="AlphaFoldDB" id="A0A448WTD3"/>
<feature type="region of interest" description="Disordered" evidence="1">
    <location>
        <begin position="67"/>
        <end position="112"/>
    </location>
</feature>
<dbReference type="Proteomes" id="UP000784294">
    <property type="component" value="Unassembled WGS sequence"/>
</dbReference>
<feature type="compositionally biased region" description="Polar residues" evidence="1">
    <location>
        <begin position="70"/>
        <end position="82"/>
    </location>
</feature>
<keyword evidence="3" id="KW-1185">Reference proteome</keyword>